<accession>A0A4R3Z453</accession>
<protein>
    <recommendedName>
        <fullName evidence="2">UPF0178 protein EDD60_10642</fullName>
    </recommendedName>
</protein>
<dbReference type="EMBL" id="SMCQ01000006">
    <property type="protein sequence ID" value="TCW00711.1"/>
    <property type="molecule type" value="Genomic_DNA"/>
</dbReference>
<sequence length="147" mass="16523">MRILVDGDACPNKTEIAALAKKYHIPMLVYIDYAHELVNDYYEVIQCAIGHDSVDLVMIKDVQVGDIAITQDYGLASLLLAKGATVIHPKGMIIDEHNIDSFLMSRFIAAKQRKARQRLKGPSARTKEDCDRFLDVLEKTVIKTSDF</sequence>
<dbReference type="GeneID" id="98915006"/>
<proteinExistence type="inferred from homology"/>
<evidence type="ECO:0000256" key="2">
    <source>
        <dbReference type="HAMAP-Rule" id="MF_00489"/>
    </source>
</evidence>
<organism evidence="3 4">
    <name type="scientific">Longibaculum muris</name>
    <dbReference type="NCBI Taxonomy" id="1796628"/>
    <lineage>
        <taxon>Bacteria</taxon>
        <taxon>Bacillati</taxon>
        <taxon>Bacillota</taxon>
        <taxon>Erysipelotrichia</taxon>
        <taxon>Erysipelotrichales</taxon>
        <taxon>Coprobacillaceae</taxon>
        <taxon>Longibaculum</taxon>
    </lineage>
</organism>
<dbReference type="Proteomes" id="UP000295515">
    <property type="component" value="Unassembled WGS sequence"/>
</dbReference>
<comment type="similarity">
    <text evidence="1 2">Belongs to the UPF0178 family.</text>
</comment>
<evidence type="ECO:0000313" key="4">
    <source>
        <dbReference type="Proteomes" id="UP000295515"/>
    </source>
</evidence>
<reference evidence="3 4" key="1">
    <citation type="submission" date="2019-03" db="EMBL/GenBank/DDBJ databases">
        <title>Genomic Encyclopedia of Type Strains, Phase IV (KMG-IV): sequencing the most valuable type-strain genomes for metagenomic binning, comparative biology and taxonomic classification.</title>
        <authorList>
            <person name="Goeker M."/>
        </authorList>
    </citation>
    <scope>NUCLEOTIDE SEQUENCE [LARGE SCALE GENOMIC DNA]</scope>
    <source>
        <strain evidence="3 4">DSM 29487</strain>
    </source>
</reference>
<dbReference type="PANTHER" id="PTHR35146">
    <property type="entry name" value="UPF0178 PROTEIN YAII"/>
    <property type="match status" value="1"/>
</dbReference>
<comment type="caution">
    <text evidence="3">The sequence shown here is derived from an EMBL/GenBank/DDBJ whole genome shotgun (WGS) entry which is preliminary data.</text>
</comment>
<keyword evidence="4" id="KW-1185">Reference proteome</keyword>
<dbReference type="Pfam" id="PF02639">
    <property type="entry name" value="DUF188"/>
    <property type="match status" value="1"/>
</dbReference>
<name>A0A4R3Z453_9FIRM</name>
<dbReference type="AlphaFoldDB" id="A0A4R3Z453"/>
<gene>
    <name evidence="3" type="ORF">EDD60_10642</name>
</gene>
<dbReference type="PANTHER" id="PTHR35146:SF1">
    <property type="entry name" value="UPF0178 PROTEIN YAII"/>
    <property type="match status" value="1"/>
</dbReference>
<evidence type="ECO:0000256" key="1">
    <source>
        <dbReference type="ARBA" id="ARBA00008522"/>
    </source>
</evidence>
<dbReference type="HAMAP" id="MF_00489">
    <property type="entry name" value="UPF0178"/>
    <property type="match status" value="1"/>
</dbReference>
<evidence type="ECO:0000313" key="3">
    <source>
        <dbReference type="EMBL" id="TCW00711.1"/>
    </source>
</evidence>
<dbReference type="InterPro" id="IPR003791">
    <property type="entry name" value="UPF0178"/>
</dbReference>
<dbReference type="RefSeq" id="WP_066446617.1">
    <property type="nucleotide sequence ID" value="NZ_CAUWFI010000036.1"/>
</dbReference>